<accession>A0A1E4SAT3</accession>
<sequence>MHWLQPFLLPSRARWRGPACVGGPGDIFSRRWHPHGGSQDTVICAAAAADRPAARSGDYPGGKGVPSMIAVVATTCPHPLVSWCRPPASPTLSLHCKKNLNLRILFGRKKSNSRNGTLAHNRNWQR</sequence>
<dbReference type="AlphaFoldDB" id="A0A1E4SAT3"/>
<keyword evidence="2" id="KW-1185">Reference proteome</keyword>
<dbReference type="Proteomes" id="UP000094285">
    <property type="component" value="Unassembled WGS sequence"/>
</dbReference>
<organism evidence="1 2">
    <name type="scientific">Suhomyces tanzawaensis NRRL Y-17324</name>
    <dbReference type="NCBI Taxonomy" id="984487"/>
    <lineage>
        <taxon>Eukaryota</taxon>
        <taxon>Fungi</taxon>
        <taxon>Dikarya</taxon>
        <taxon>Ascomycota</taxon>
        <taxon>Saccharomycotina</taxon>
        <taxon>Pichiomycetes</taxon>
        <taxon>Debaryomycetaceae</taxon>
        <taxon>Suhomyces</taxon>
    </lineage>
</organism>
<protein>
    <submittedName>
        <fullName evidence="1">Uncharacterized protein</fullName>
    </submittedName>
</protein>
<gene>
    <name evidence="1" type="ORF">CANTADRAFT_147648</name>
</gene>
<evidence type="ECO:0000313" key="2">
    <source>
        <dbReference type="Proteomes" id="UP000094285"/>
    </source>
</evidence>
<dbReference type="EMBL" id="KV453918">
    <property type="protein sequence ID" value="ODV76613.1"/>
    <property type="molecule type" value="Genomic_DNA"/>
</dbReference>
<proteinExistence type="predicted"/>
<reference evidence="2" key="1">
    <citation type="submission" date="2016-05" db="EMBL/GenBank/DDBJ databases">
        <title>Comparative genomics of biotechnologically important yeasts.</title>
        <authorList>
            <consortium name="DOE Joint Genome Institute"/>
            <person name="Riley R."/>
            <person name="Haridas S."/>
            <person name="Wolfe K.H."/>
            <person name="Lopes M.R."/>
            <person name="Hittinger C.T."/>
            <person name="Goker M."/>
            <person name="Salamov A."/>
            <person name="Wisecaver J."/>
            <person name="Long T.M."/>
            <person name="Aerts A.L."/>
            <person name="Barry K."/>
            <person name="Choi C."/>
            <person name="Clum A."/>
            <person name="Coughlan A.Y."/>
            <person name="Deshpande S."/>
            <person name="Douglass A.P."/>
            <person name="Hanson S.J."/>
            <person name="Klenk H.-P."/>
            <person name="Labutti K."/>
            <person name="Lapidus A."/>
            <person name="Lindquist E."/>
            <person name="Lipzen A."/>
            <person name="Meier-Kolthoff J.P."/>
            <person name="Ohm R.A."/>
            <person name="Otillar R.P."/>
            <person name="Pangilinan J."/>
            <person name="Peng Y."/>
            <person name="Rokas A."/>
            <person name="Rosa C.A."/>
            <person name="Scheuner C."/>
            <person name="Sibirny A.A."/>
            <person name="Slot J.C."/>
            <person name="Stielow J.B."/>
            <person name="Sun H."/>
            <person name="Kurtzman C.P."/>
            <person name="Blackwell M."/>
            <person name="Grigoriev I.V."/>
            <person name="Jeffries T.W."/>
        </authorList>
    </citation>
    <scope>NUCLEOTIDE SEQUENCE [LARGE SCALE GENOMIC DNA]</scope>
    <source>
        <strain evidence="2">NRRL Y-17324</strain>
    </source>
</reference>
<dbReference type="RefSeq" id="XP_020061735.1">
    <property type="nucleotide sequence ID" value="XM_020206315.1"/>
</dbReference>
<evidence type="ECO:0000313" key="1">
    <source>
        <dbReference type="EMBL" id="ODV76613.1"/>
    </source>
</evidence>
<name>A0A1E4SAT3_9ASCO</name>
<dbReference type="GeneID" id="30980452"/>